<protein>
    <submittedName>
        <fullName evidence="1">Uncharacterized protein</fullName>
    </submittedName>
</protein>
<organism evidence="1 2">
    <name type="scientific">Apolygus lucorum</name>
    <name type="common">Small green plant bug</name>
    <name type="synonym">Lygocoris lucorum</name>
    <dbReference type="NCBI Taxonomy" id="248454"/>
    <lineage>
        <taxon>Eukaryota</taxon>
        <taxon>Metazoa</taxon>
        <taxon>Ecdysozoa</taxon>
        <taxon>Arthropoda</taxon>
        <taxon>Hexapoda</taxon>
        <taxon>Insecta</taxon>
        <taxon>Pterygota</taxon>
        <taxon>Neoptera</taxon>
        <taxon>Paraneoptera</taxon>
        <taxon>Hemiptera</taxon>
        <taxon>Heteroptera</taxon>
        <taxon>Panheteroptera</taxon>
        <taxon>Cimicomorpha</taxon>
        <taxon>Miridae</taxon>
        <taxon>Mirini</taxon>
        <taxon>Apolygus</taxon>
    </lineage>
</organism>
<reference evidence="1" key="1">
    <citation type="journal article" date="2021" name="Mol. Ecol. Resour.">
        <title>Apolygus lucorum genome provides insights into omnivorousness and mesophyll feeding.</title>
        <authorList>
            <person name="Liu Y."/>
            <person name="Liu H."/>
            <person name="Wang H."/>
            <person name="Huang T."/>
            <person name="Liu B."/>
            <person name="Yang B."/>
            <person name="Yin L."/>
            <person name="Li B."/>
            <person name="Zhang Y."/>
            <person name="Zhang S."/>
            <person name="Jiang F."/>
            <person name="Zhang X."/>
            <person name="Ren Y."/>
            <person name="Wang B."/>
            <person name="Wang S."/>
            <person name="Lu Y."/>
            <person name="Wu K."/>
            <person name="Fan W."/>
            <person name="Wang G."/>
        </authorList>
    </citation>
    <scope>NUCLEOTIDE SEQUENCE</scope>
    <source>
        <strain evidence="1">12Hb</strain>
    </source>
</reference>
<proteinExistence type="predicted"/>
<sequence length="117" mass="13279">MMRLLSPLAQFLFHVRFSVPTRRVPPEDLCTVVGIDNQEEQKEHLLRSGGQSEHLWRNPKALFKPVDAVAEDRDGVASPETIVLMGSKVEIDGFVCCLKDSPFRILRNRPRKLSVLV</sequence>
<evidence type="ECO:0000313" key="1">
    <source>
        <dbReference type="EMBL" id="KAF6200614.1"/>
    </source>
</evidence>
<accession>A0A8S9WWK8</accession>
<dbReference type="AlphaFoldDB" id="A0A8S9WWK8"/>
<comment type="caution">
    <text evidence="1">The sequence shown here is derived from an EMBL/GenBank/DDBJ whole genome shotgun (WGS) entry which is preliminary data.</text>
</comment>
<evidence type="ECO:0000313" key="2">
    <source>
        <dbReference type="Proteomes" id="UP000466442"/>
    </source>
</evidence>
<dbReference type="Proteomes" id="UP000466442">
    <property type="component" value="Unassembled WGS sequence"/>
</dbReference>
<keyword evidence="2" id="KW-1185">Reference proteome</keyword>
<gene>
    <name evidence="1" type="ORF">GE061_005057</name>
</gene>
<name>A0A8S9WWK8_APOLU</name>
<dbReference type="EMBL" id="WIXP02000013">
    <property type="protein sequence ID" value="KAF6200614.1"/>
    <property type="molecule type" value="Genomic_DNA"/>
</dbReference>